<dbReference type="GO" id="GO:0003712">
    <property type="term" value="F:transcription coregulator activity"/>
    <property type="evidence" value="ECO:0007669"/>
    <property type="project" value="InterPro"/>
</dbReference>
<evidence type="ECO:0000313" key="5">
    <source>
        <dbReference type="Ensembl" id="ENSPSTP00000023310.1"/>
    </source>
</evidence>
<evidence type="ECO:0000313" key="6">
    <source>
        <dbReference type="Proteomes" id="UP000694428"/>
    </source>
</evidence>
<dbReference type="GO" id="GO:0006357">
    <property type="term" value="P:regulation of transcription by RNA polymerase II"/>
    <property type="evidence" value="ECO:0007669"/>
    <property type="project" value="InterPro"/>
</dbReference>
<gene>
    <name evidence="4" type="primary">MED20</name>
</gene>
<evidence type="ECO:0000256" key="3">
    <source>
        <dbReference type="ARBA" id="ARBA00023242"/>
    </source>
</evidence>
<comment type="subunit">
    <text evidence="4">Component of the Mediator complex.</text>
</comment>
<dbReference type="Pfam" id="PF08612">
    <property type="entry name" value="Med20"/>
    <property type="match status" value="1"/>
</dbReference>
<organism evidence="5 6">
    <name type="scientific">Pavo cristatus</name>
    <name type="common">Indian peafowl</name>
    <name type="synonym">Blue peafowl</name>
    <dbReference type="NCBI Taxonomy" id="9049"/>
    <lineage>
        <taxon>Eukaryota</taxon>
        <taxon>Metazoa</taxon>
        <taxon>Chordata</taxon>
        <taxon>Craniata</taxon>
        <taxon>Vertebrata</taxon>
        <taxon>Euteleostomi</taxon>
        <taxon>Archelosauria</taxon>
        <taxon>Archosauria</taxon>
        <taxon>Dinosauria</taxon>
        <taxon>Saurischia</taxon>
        <taxon>Theropoda</taxon>
        <taxon>Coelurosauria</taxon>
        <taxon>Aves</taxon>
        <taxon>Neognathae</taxon>
        <taxon>Galloanserae</taxon>
        <taxon>Galliformes</taxon>
        <taxon>Phasianidae</taxon>
        <taxon>Phasianinae</taxon>
        <taxon>Pavo</taxon>
    </lineage>
</organism>
<evidence type="ECO:0000256" key="1">
    <source>
        <dbReference type="ARBA" id="ARBA00004123"/>
    </source>
</evidence>
<keyword evidence="4" id="KW-0805">Transcription regulation</keyword>
<dbReference type="Ensembl" id="ENSPSTT00000024524.1">
    <property type="protein sequence ID" value="ENSPSTP00000023310.1"/>
    <property type="gene ID" value="ENSPSTG00000017149.1"/>
</dbReference>
<keyword evidence="4" id="KW-0804">Transcription</keyword>
<accession>A0A8C9G0N5</accession>
<dbReference type="Proteomes" id="UP000694428">
    <property type="component" value="Unplaced"/>
</dbReference>
<reference evidence="5" key="2">
    <citation type="submission" date="2025-09" db="UniProtKB">
        <authorList>
            <consortium name="Ensembl"/>
        </authorList>
    </citation>
    <scope>IDENTIFICATION</scope>
</reference>
<comment type="similarity">
    <text evidence="2 4">Belongs to the Mediator complex subunit 20 family.</text>
</comment>
<evidence type="ECO:0000256" key="2">
    <source>
        <dbReference type="ARBA" id="ARBA00010743"/>
    </source>
</evidence>
<name>A0A8C9G0N5_PAVCR</name>
<dbReference type="GO" id="GO:0016592">
    <property type="term" value="C:mediator complex"/>
    <property type="evidence" value="ECO:0007669"/>
    <property type="project" value="InterPro"/>
</dbReference>
<dbReference type="InterPro" id="IPR013921">
    <property type="entry name" value="Mediator_Med20"/>
</dbReference>
<protein>
    <recommendedName>
        <fullName evidence="4">Mediator of RNA polymerase II transcription subunit 20</fullName>
    </recommendedName>
    <alternativeName>
        <fullName evidence="4">Mediator complex subunit 20</fullName>
    </alternativeName>
</protein>
<comment type="function">
    <text evidence="4">Component of the Mediator complex, a coactivator involved in the regulated transcription of nearly all RNA polymerase II-dependent genes. Mediator functions as a bridge to convey information from gene-specific regulatory proteins to the basal RNA polymerase II transcription machinery. Mediator is recruited to promoters by direct interactions with regulatory proteins and serves as a scaffold for the assembly of a functional preinitiation complex with RNA polymerase II and the general transcription factors.</text>
</comment>
<keyword evidence="3 4" id="KW-0539">Nucleus</keyword>
<evidence type="ECO:0000256" key="4">
    <source>
        <dbReference type="RuleBase" id="RU364152"/>
    </source>
</evidence>
<keyword evidence="6" id="KW-1185">Reference proteome</keyword>
<sequence>MSTVVSGLSLCSCSALLKRSPHRQALRCRKVSTLRCVLAARRSSAYQLLAFLKKGNTNQEAKKKKVLRCVSSPGCCVLVCSAWLLGKGRSGARRRWCSALHEAAGNLPCGLCCFQEQSWMSASPVASSVTQVPVLEGKSVQQTVELLSKKLELLGAEKHGAFGVDCETYHTAAAISSQGGQRGERSCARRRGCSIHSAESSARCLPRDFCLRCRPLPSSRAPGAEQPHTSG</sequence>
<comment type="subcellular location">
    <subcellularLocation>
        <location evidence="1 4">Nucleus</location>
    </subcellularLocation>
</comment>
<dbReference type="AlphaFoldDB" id="A0A8C9G0N5"/>
<reference evidence="5" key="1">
    <citation type="submission" date="2025-08" db="UniProtKB">
        <authorList>
            <consortium name="Ensembl"/>
        </authorList>
    </citation>
    <scope>IDENTIFICATION</scope>
</reference>
<proteinExistence type="inferred from homology"/>
<keyword evidence="4" id="KW-0010">Activator</keyword>